<keyword evidence="3" id="KW-1185">Reference proteome</keyword>
<proteinExistence type="predicted"/>
<gene>
    <name evidence="2" type="ORF">B0T22DRAFT_465755</name>
</gene>
<evidence type="ECO:0000313" key="2">
    <source>
        <dbReference type="EMBL" id="KAK3685472.1"/>
    </source>
</evidence>
<sequence length="219" mass="24507">MAKNNSFLSSDDELLEAPTIEPTAYEFQSDVSDDDDDDDANEEGNGDQHLPPQADSETDPIVLENSPEPVRSSVSAAPGAAPEKPAIEDFEDEIATETVTRDSFVSWTSRFSNGARNRVKVVDIEVPIPWLPPAQRSKFVYMKVDDEDYYMTRRRNYEVSRIFLARQQARCALPRFPSPYSRRRMPQAKNVVHCSAGAKIMARGLGNSVPSTDRAHRSV</sequence>
<evidence type="ECO:0000256" key="1">
    <source>
        <dbReference type="SAM" id="MobiDB-lite"/>
    </source>
</evidence>
<evidence type="ECO:0000313" key="3">
    <source>
        <dbReference type="Proteomes" id="UP001270362"/>
    </source>
</evidence>
<protein>
    <submittedName>
        <fullName evidence="2">Uncharacterized protein</fullName>
    </submittedName>
</protein>
<reference evidence="2" key="2">
    <citation type="submission" date="2023-06" db="EMBL/GenBank/DDBJ databases">
        <authorList>
            <consortium name="Lawrence Berkeley National Laboratory"/>
            <person name="Haridas S."/>
            <person name="Hensen N."/>
            <person name="Bonometti L."/>
            <person name="Westerberg I."/>
            <person name="Brannstrom I.O."/>
            <person name="Guillou S."/>
            <person name="Cros-Aarteil S."/>
            <person name="Calhoun S."/>
            <person name="Kuo A."/>
            <person name="Mondo S."/>
            <person name="Pangilinan J."/>
            <person name="Riley R."/>
            <person name="Labutti K."/>
            <person name="Andreopoulos B."/>
            <person name="Lipzen A."/>
            <person name="Chen C."/>
            <person name="Yanf M."/>
            <person name="Daum C."/>
            <person name="Ng V."/>
            <person name="Clum A."/>
            <person name="Steindorff A."/>
            <person name="Ohm R."/>
            <person name="Martin F."/>
            <person name="Silar P."/>
            <person name="Natvig D."/>
            <person name="Lalanne C."/>
            <person name="Gautier V."/>
            <person name="Ament-Velasquez S.L."/>
            <person name="Kruys A."/>
            <person name="Hutchinson M.I."/>
            <person name="Powell A.J."/>
            <person name="Barry K."/>
            <person name="Miller A.N."/>
            <person name="Grigoriev I.V."/>
            <person name="Debuchy R."/>
            <person name="Gladieux P."/>
            <person name="Thoren M.H."/>
            <person name="Johannesson H."/>
        </authorList>
    </citation>
    <scope>NUCLEOTIDE SEQUENCE</scope>
    <source>
        <strain evidence="2">CBS 314.62</strain>
    </source>
</reference>
<organism evidence="2 3">
    <name type="scientific">Podospora appendiculata</name>
    <dbReference type="NCBI Taxonomy" id="314037"/>
    <lineage>
        <taxon>Eukaryota</taxon>
        <taxon>Fungi</taxon>
        <taxon>Dikarya</taxon>
        <taxon>Ascomycota</taxon>
        <taxon>Pezizomycotina</taxon>
        <taxon>Sordariomycetes</taxon>
        <taxon>Sordariomycetidae</taxon>
        <taxon>Sordariales</taxon>
        <taxon>Podosporaceae</taxon>
        <taxon>Podospora</taxon>
    </lineage>
</organism>
<reference evidence="2" key="1">
    <citation type="journal article" date="2023" name="Mol. Phylogenet. Evol.">
        <title>Genome-scale phylogeny and comparative genomics of the fungal order Sordariales.</title>
        <authorList>
            <person name="Hensen N."/>
            <person name="Bonometti L."/>
            <person name="Westerberg I."/>
            <person name="Brannstrom I.O."/>
            <person name="Guillou S."/>
            <person name="Cros-Aarteil S."/>
            <person name="Calhoun S."/>
            <person name="Haridas S."/>
            <person name="Kuo A."/>
            <person name="Mondo S."/>
            <person name="Pangilinan J."/>
            <person name="Riley R."/>
            <person name="LaButti K."/>
            <person name="Andreopoulos B."/>
            <person name="Lipzen A."/>
            <person name="Chen C."/>
            <person name="Yan M."/>
            <person name="Daum C."/>
            <person name="Ng V."/>
            <person name="Clum A."/>
            <person name="Steindorff A."/>
            <person name="Ohm R.A."/>
            <person name="Martin F."/>
            <person name="Silar P."/>
            <person name="Natvig D.O."/>
            <person name="Lalanne C."/>
            <person name="Gautier V."/>
            <person name="Ament-Velasquez S.L."/>
            <person name="Kruys A."/>
            <person name="Hutchinson M.I."/>
            <person name="Powell A.J."/>
            <person name="Barry K."/>
            <person name="Miller A.N."/>
            <person name="Grigoriev I.V."/>
            <person name="Debuchy R."/>
            <person name="Gladieux P."/>
            <person name="Hiltunen Thoren M."/>
            <person name="Johannesson H."/>
        </authorList>
    </citation>
    <scope>NUCLEOTIDE SEQUENCE</scope>
    <source>
        <strain evidence="2">CBS 314.62</strain>
    </source>
</reference>
<dbReference type="EMBL" id="JAULSO010000003">
    <property type="protein sequence ID" value="KAK3685472.1"/>
    <property type="molecule type" value="Genomic_DNA"/>
</dbReference>
<feature type="compositionally biased region" description="Acidic residues" evidence="1">
    <location>
        <begin position="31"/>
        <end position="45"/>
    </location>
</feature>
<accession>A0AAE1CAF1</accession>
<feature type="region of interest" description="Disordered" evidence="1">
    <location>
        <begin position="1"/>
        <end position="86"/>
    </location>
</feature>
<comment type="caution">
    <text evidence="2">The sequence shown here is derived from an EMBL/GenBank/DDBJ whole genome shotgun (WGS) entry which is preliminary data.</text>
</comment>
<dbReference type="AlphaFoldDB" id="A0AAE1CAF1"/>
<dbReference type="Proteomes" id="UP001270362">
    <property type="component" value="Unassembled WGS sequence"/>
</dbReference>
<name>A0AAE1CAF1_9PEZI</name>